<dbReference type="Gene3D" id="2.40.33.20">
    <property type="entry name" value="PK beta-barrel domain-like"/>
    <property type="match status" value="1"/>
</dbReference>
<dbReference type="PANTHER" id="PTHR36930">
    <property type="entry name" value="METAL-SULFUR CLUSTER BIOSYNTHESIS PROTEINS YUAD-RELATED"/>
    <property type="match status" value="1"/>
</dbReference>
<organism evidence="2 3">
    <name type="scientific">Paraglaciecola aquimarina</name>
    <dbReference type="NCBI Taxonomy" id="1235557"/>
    <lineage>
        <taxon>Bacteria</taxon>
        <taxon>Pseudomonadati</taxon>
        <taxon>Pseudomonadota</taxon>
        <taxon>Gammaproteobacteria</taxon>
        <taxon>Alteromonadales</taxon>
        <taxon>Alteromonadaceae</taxon>
        <taxon>Paraglaciecola</taxon>
    </lineage>
</organism>
<comment type="caution">
    <text evidence="2">The sequence shown here is derived from an EMBL/GenBank/DDBJ whole genome shotgun (WGS) entry which is preliminary data.</text>
</comment>
<name>A0ABU3SWP2_9ALTE</name>
<feature type="domain" description="MOSC" evidence="1">
    <location>
        <begin position="16"/>
        <end position="112"/>
    </location>
</feature>
<dbReference type="SUPFAM" id="SSF50800">
    <property type="entry name" value="PK beta-barrel domain-like"/>
    <property type="match status" value="1"/>
</dbReference>
<dbReference type="InterPro" id="IPR005302">
    <property type="entry name" value="MoCF_Sase_C"/>
</dbReference>
<dbReference type="InterPro" id="IPR052716">
    <property type="entry name" value="MOSC_domain"/>
</dbReference>
<accession>A0ABU3SWP2</accession>
<dbReference type="Proteomes" id="UP001247805">
    <property type="component" value="Unassembled WGS sequence"/>
</dbReference>
<evidence type="ECO:0000259" key="1">
    <source>
        <dbReference type="PROSITE" id="PS51340"/>
    </source>
</evidence>
<dbReference type="EMBL" id="JAWDIO010000002">
    <property type="protein sequence ID" value="MDU0354435.1"/>
    <property type="molecule type" value="Genomic_DNA"/>
</dbReference>
<dbReference type="PANTHER" id="PTHR36930:SF1">
    <property type="entry name" value="MOSC DOMAIN-CONTAINING PROTEIN"/>
    <property type="match status" value="1"/>
</dbReference>
<gene>
    <name evidence="2" type="ORF">RS130_11265</name>
</gene>
<keyword evidence="3" id="KW-1185">Reference proteome</keyword>
<proteinExistence type="predicted"/>
<reference evidence="2 3" key="1">
    <citation type="submission" date="2023-10" db="EMBL/GenBank/DDBJ databases">
        <title>Glaciecola aquimarina strain GGW-M5 nov., isolated from a coastal seawater.</title>
        <authorList>
            <person name="Bayburt H."/>
            <person name="Kim J.M."/>
            <person name="Choi B.J."/>
            <person name="Jeon C.O."/>
        </authorList>
    </citation>
    <scope>NUCLEOTIDE SEQUENCE [LARGE SCALE GENOMIC DNA]</scope>
    <source>
        <strain evidence="2 3">KCTC 32108</strain>
    </source>
</reference>
<protein>
    <submittedName>
        <fullName evidence="2">Molybdenum cofactor biosysynthesis protein</fullName>
    </submittedName>
</protein>
<evidence type="ECO:0000313" key="3">
    <source>
        <dbReference type="Proteomes" id="UP001247805"/>
    </source>
</evidence>
<evidence type="ECO:0000313" key="2">
    <source>
        <dbReference type="EMBL" id="MDU0354435.1"/>
    </source>
</evidence>
<dbReference type="PROSITE" id="PS51340">
    <property type="entry name" value="MOSC"/>
    <property type="match status" value="1"/>
</dbReference>
<dbReference type="Pfam" id="PF03473">
    <property type="entry name" value="MOSC"/>
    <property type="match status" value="1"/>
</dbReference>
<dbReference type="InterPro" id="IPR011037">
    <property type="entry name" value="Pyrv_Knase-like_insert_dom_sf"/>
</dbReference>
<dbReference type="RefSeq" id="WP_316026035.1">
    <property type="nucleotide sequence ID" value="NZ_JAWDIO010000002.1"/>
</dbReference>
<sequence>MRLLDIAYRPHSRATIQTKPSTMVSKVAGVDGDFRGKPSKRQVTVLSQEQWQQACDELQVELPWTLRRANLLITGINFDGSYVGKQIKIGQLLLLITRETDPCPRMDEQHQG</sequence>